<dbReference type="AlphaFoldDB" id="E8LB71"/>
<dbReference type="HOGENOM" id="CLU_046677_0_0_9"/>
<dbReference type="Pfam" id="PF01261">
    <property type="entry name" value="AP_endonuc_2"/>
    <property type="match status" value="1"/>
</dbReference>
<dbReference type="InterPro" id="IPR036237">
    <property type="entry name" value="Xyl_isomerase-like_sf"/>
</dbReference>
<dbReference type="InterPro" id="IPR013022">
    <property type="entry name" value="Xyl_isomerase-like_TIM-brl"/>
</dbReference>
<keyword evidence="2" id="KW-0540">Nuclease</keyword>
<protein>
    <submittedName>
        <fullName evidence="2">AP endonuclease, family 2</fullName>
    </submittedName>
</protein>
<reference evidence="2 3" key="1">
    <citation type="submission" date="2011-01" db="EMBL/GenBank/DDBJ databases">
        <authorList>
            <person name="Weinstock G."/>
            <person name="Sodergren E."/>
            <person name="Clifton S."/>
            <person name="Fulton L."/>
            <person name="Fulton B."/>
            <person name="Courtney L."/>
            <person name="Fronick C."/>
            <person name="Harrison M."/>
            <person name="Strong C."/>
            <person name="Farmer C."/>
            <person name="Delahaunty K."/>
            <person name="Markovic C."/>
            <person name="Hall O."/>
            <person name="Minx P."/>
            <person name="Tomlinson C."/>
            <person name="Mitreva M."/>
            <person name="Hou S."/>
            <person name="Chen J."/>
            <person name="Wollam A."/>
            <person name="Pepin K.H."/>
            <person name="Johnson M."/>
            <person name="Bhonagiri V."/>
            <person name="Zhang X."/>
            <person name="Suruliraj S."/>
            <person name="Warren W."/>
            <person name="Chinwalla A."/>
            <person name="Mardis E.R."/>
            <person name="Wilson R.K."/>
        </authorList>
    </citation>
    <scope>NUCLEOTIDE SEQUENCE [LARGE SCALE GENOMIC DNA]</scope>
    <source>
        <strain evidence="2 3">YIT 12067</strain>
    </source>
</reference>
<evidence type="ECO:0000259" key="1">
    <source>
        <dbReference type="Pfam" id="PF01261"/>
    </source>
</evidence>
<gene>
    <name evidence="2" type="ORF">HMPREF9443_00079</name>
</gene>
<sequence length="318" mass="37146">MTKHLINYCPIDWYEDELKRKGMTLAGLVQQLGVDGIEQFIYREPGAFPDYKELTIGAHLNYWPYWMDFWLRKAKRLQQQFRSIHERQTYFKTAMSCDEWLAVIRRNICAAISQKPEYLVWHVAEADTETIFTFDFRYDDREVLAASADVFNAVADEIPANVTVLFENLWWPGLRLTDARKVKFFFERIERKNVGIMLDTGHLMNTNPRLRTEEEAADFVCRTVDKLGPYAELIKGVHLSSSLSGKYLRSFERKVPADLNAEAIWRHIAAIDLHKPFTTTAAKQILQCVQPQYVNHELAYETIEEMIPLMQQQLSVAR</sequence>
<evidence type="ECO:0000313" key="2">
    <source>
        <dbReference type="EMBL" id="EFY05872.1"/>
    </source>
</evidence>
<evidence type="ECO:0000313" key="3">
    <source>
        <dbReference type="Proteomes" id="UP000004923"/>
    </source>
</evidence>
<accession>E8LB71</accession>
<keyword evidence="2" id="KW-0378">Hydrolase</keyword>
<keyword evidence="2" id="KW-0255">Endonuclease</keyword>
<organism evidence="2 3">
    <name type="scientific">Phascolarctobacterium succinatutens YIT 12067</name>
    <dbReference type="NCBI Taxonomy" id="626939"/>
    <lineage>
        <taxon>Bacteria</taxon>
        <taxon>Bacillati</taxon>
        <taxon>Bacillota</taxon>
        <taxon>Negativicutes</taxon>
        <taxon>Acidaminococcales</taxon>
        <taxon>Acidaminococcaceae</taxon>
        <taxon>Phascolarctobacterium</taxon>
    </lineage>
</organism>
<dbReference type="Gene3D" id="3.20.20.150">
    <property type="entry name" value="Divalent-metal-dependent TIM barrel enzymes"/>
    <property type="match status" value="1"/>
</dbReference>
<dbReference type="Proteomes" id="UP000004923">
    <property type="component" value="Unassembled WGS sequence"/>
</dbReference>
<keyword evidence="3" id="KW-1185">Reference proteome</keyword>
<proteinExistence type="predicted"/>
<dbReference type="SUPFAM" id="SSF51658">
    <property type="entry name" value="Xylose isomerase-like"/>
    <property type="match status" value="1"/>
</dbReference>
<dbReference type="GO" id="GO:0004519">
    <property type="term" value="F:endonuclease activity"/>
    <property type="evidence" value="ECO:0007669"/>
    <property type="project" value="UniProtKB-KW"/>
</dbReference>
<dbReference type="RefSeq" id="WP_009144478.1">
    <property type="nucleotide sequence ID" value="NZ_GL830847.1"/>
</dbReference>
<name>E8LB71_9FIRM</name>
<dbReference type="OrthoDB" id="6253202at2"/>
<dbReference type="EMBL" id="AEVN01000005">
    <property type="protein sequence ID" value="EFY05872.1"/>
    <property type="molecule type" value="Genomic_DNA"/>
</dbReference>
<comment type="caution">
    <text evidence="2">The sequence shown here is derived from an EMBL/GenBank/DDBJ whole genome shotgun (WGS) entry which is preliminary data.</text>
</comment>
<feature type="domain" description="Xylose isomerase-like TIM barrel" evidence="1">
    <location>
        <begin position="140"/>
        <end position="273"/>
    </location>
</feature>
<dbReference type="eggNOG" id="COG1082">
    <property type="taxonomic scope" value="Bacteria"/>
</dbReference>